<keyword evidence="3" id="KW-1185">Reference proteome</keyword>
<dbReference type="InterPro" id="IPR051049">
    <property type="entry name" value="Dienelactone_hydrolase-like"/>
</dbReference>
<proteinExistence type="predicted"/>
<feature type="domain" description="Dienelactone hydrolase" evidence="1">
    <location>
        <begin position="5"/>
        <end position="189"/>
    </location>
</feature>
<gene>
    <name evidence="2" type="ORF">FNM00_08780</name>
</gene>
<dbReference type="PANTHER" id="PTHR46623">
    <property type="entry name" value="CARBOXYMETHYLENEBUTENOLIDASE-RELATED"/>
    <property type="match status" value="1"/>
</dbReference>
<accession>A0A554SBG8</accession>
<dbReference type="OrthoDB" id="2834584at2"/>
<dbReference type="EMBL" id="VLNT01000005">
    <property type="protein sequence ID" value="TSD63690.1"/>
    <property type="molecule type" value="Genomic_DNA"/>
</dbReference>
<dbReference type="RefSeq" id="WP_143913058.1">
    <property type="nucleotide sequence ID" value="NZ_VLNT01000005.1"/>
</dbReference>
<keyword evidence="2" id="KW-0378">Hydrolase</keyword>
<organism evidence="2 3">
    <name type="scientific">Aeromicrobium piscarium</name>
    <dbReference type="NCBI Taxonomy" id="2590901"/>
    <lineage>
        <taxon>Bacteria</taxon>
        <taxon>Bacillati</taxon>
        <taxon>Actinomycetota</taxon>
        <taxon>Actinomycetes</taxon>
        <taxon>Propionibacteriales</taxon>
        <taxon>Nocardioidaceae</taxon>
        <taxon>Aeromicrobium</taxon>
    </lineage>
</organism>
<dbReference type="SUPFAM" id="SSF53474">
    <property type="entry name" value="alpha/beta-Hydrolases"/>
    <property type="match status" value="1"/>
</dbReference>
<dbReference type="GO" id="GO:0016787">
    <property type="term" value="F:hydrolase activity"/>
    <property type="evidence" value="ECO:0007669"/>
    <property type="project" value="UniProtKB-KW"/>
</dbReference>
<dbReference type="Proteomes" id="UP000316988">
    <property type="component" value="Unassembled WGS sequence"/>
</dbReference>
<evidence type="ECO:0000313" key="2">
    <source>
        <dbReference type="EMBL" id="TSD63690.1"/>
    </source>
</evidence>
<dbReference type="Gene3D" id="3.40.50.1820">
    <property type="entry name" value="alpha/beta hydrolase"/>
    <property type="match status" value="1"/>
</dbReference>
<sequence>MAELVVFHHVQGLTPGIESFAESLREAGHVVHAPDLFEGWRFDSLEAGLAYVQQIGFAEVIARGVAAVQELPQELVYAGFSLGVLPAQLLAQTRSGARGALLMYACAPVAEFGDRWPEGVPVQIHAMNNDAEFIGADLEAARELVAQAREAELFLYPGSEHLFADSSLSDYDEAAAASLLERALEFARTAG</sequence>
<comment type="caution">
    <text evidence="2">The sequence shown here is derived from an EMBL/GenBank/DDBJ whole genome shotgun (WGS) entry which is preliminary data.</text>
</comment>
<dbReference type="PANTHER" id="PTHR46623:SF6">
    <property type="entry name" value="ALPHA_BETA-HYDROLASES SUPERFAMILY PROTEIN"/>
    <property type="match status" value="1"/>
</dbReference>
<dbReference type="InterPro" id="IPR002925">
    <property type="entry name" value="Dienelactn_hydro"/>
</dbReference>
<evidence type="ECO:0000313" key="3">
    <source>
        <dbReference type="Proteomes" id="UP000316988"/>
    </source>
</evidence>
<protein>
    <submittedName>
        <fullName evidence="2">Dienelactone hydrolase</fullName>
    </submittedName>
</protein>
<reference evidence="2 3" key="1">
    <citation type="submission" date="2019-07" db="EMBL/GenBank/DDBJ databases">
        <authorList>
            <person name="Zhao L.H."/>
        </authorList>
    </citation>
    <scope>NUCLEOTIDE SEQUENCE [LARGE SCALE GENOMIC DNA]</scope>
    <source>
        <strain evidence="2 3">Co35</strain>
    </source>
</reference>
<evidence type="ECO:0000259" key="1">
    <source>
        <dbReference type="Pfam" id="PF01738"/>
    </source>
</evidence>
<dbReference type="Pfam" id="PF01738">
    <property type="entry name" value="DLH"/>
    <property type="match status" value="1"/>
</dbReference>
<dbReference type="InterPro" id="IPR029058">
    <property type="entry name" value="AB_hydrolase_fold"/>
</dbReference>
<name>A0A554SBG8_9ACTN</name>
<dbReference type="AlphaFoldDB" id="A0A554SBG8"/>